<dbReference type="Gene3D" id="3.30.360.10">
    <property type="entry name" value="Dihydrodipicolinate Reductase, domain 2"/>
    <property type="match status" value="1"/>
</dbReference>
<sequence length="59" mass="6236">MSFHDAYTAQFADFVKHVQAGNPPSVTGQDARVAPEIALAAAEFVRSGHPIMLAVAVRA</sequence>
<dbReference type="RefSeq" id="WP_264066210.1">
    <property type="nucleotide sequence ID" value="NZ_JACKTY010000014.1"/>
</dbReference>
<gene>
    <name evidence="1" type="ORF">H7J73_05265</name>
</gene>
<name>A0ABT3C7L6_9MYCO</name>
<evidence type="ECO:0000313" key="1">
    <source>
        <dbReference type="EMBL" id="MCV7225441.1"/>
    </source>
</evidence>
<dbReference type="EMBL" id="JACKTY010000014">
    <property type="protein sequence ID" value="MCV7225441.1"/>
    <property type="molecule type" value="Genomic_DNA"/>
</dbReference>
<dbReference type="Proteomes" id="UP001526201">
    <property type="component" value="Unassembled WGS sequence"/>
</dbReference>
<comment type="caution">
    <text evidence="1">The sequence shown here is derived from an EMBL/GenBank/DDBJ whole genome shotgun (WGS) entry which is preliminary data.</text>
</comment>
<proteinExistence type="predicted"/>
<accession>A0ABT3C7L6</accession>
<evidence type="ECO:0000313" key="2">
    <source>
        <dbReference type="Proteomes" id="UP001526201"/>
    </source>
</evidence>
<protein>
    <recommendedName>
        <fullName evidence="3">Oxidoreductase</fullName>
    </recommendedName>
</protein>
<keyword evidence="2" id="KW-1185">Reference proteome</keyword>
<organism evidence="1 2">
    <name type="scientific">Mycolicibacterium komossense</name>
    <dbReference type="NCBI Taxonomy" id="1779"/>
    <lineage>
        <taxon>Bacteria</taxon>
        <taxon>Bacillati</taxon>
        <taxon>Actinomycetota</taxon>
        <taxon>Actinomycetes</taxon>
        <taxon>Mycobacteriales</taxon>
        <taxon>Mycobacteriaceae</taxon>
        <taxon>Mycolicibacterium</taxon>
    </lineage>
</organism>
<evidence type="ECO:0008006" key="3">
    <source>
        <dbReference type="Google" id="ProtNLM"/>
    </source>
</evidence>
<reference evidence="1 2" key="1">
    <citation type="journal article" date="2022" name="BMC Genomics">
        <title>Comparative genome analysis of mycobacteria focusing on tRNA and non-coding RNA.</title>
        <authorList>
            <person name="Behra P.R.K."/>
            <person name="Pettersson B.M.F."/>
            <person name="Ramesh M."/>
            <person name="Das S."/>
            <person name="Dasgupta S."/>
            <person name="Kirsebom L.A."/>
        </authorList>
    </citation>
    <scope>NUCLEOTIDE SEQUENCE [LARGE SCALE GENOMIC DNA]</scope>
    <source>
        <strain evidence="1 2">DSM 44078</strain>
    </source>
</reference>